<protein>
    <submittedName>
        <fullName evidence="2">Uncharacterized protein</fullName>
    </submittedName>
</protein>
<dbReference type="Gene3D" id="3.40.50.720">
    <property type="entry name" value="NAD(P)-binding Rossmann-like Domain"/>
    <property type="match status" value="1"/>
</dbReference>
<sequence length="62" mass="7127">MNHRKSGNESERNTRNSTKKLGTPEEVAELVTFLLTSKEEYINGEVIRIGFKSIFWTPISEI</sequence>
<evidence type="ECO:0000313" key="2">
    <source>
        <dbReference type="EMBL" id="KWZ78798.1"/>
    </source>
</evidence>
<proteinExistence type="predicted"/>
<evidence type="ECO:0000256" key="1">
    <source>
        <dbReference type="SAM" id="MobiDB-lite"/>
    </source>
</evidence>
<dbReference type="EMBL" id="LRPN01000134">
    <property type="protein sequence ID" value="KWZ78798.1"/>
    <property type="molecule type" value="Genomic_DNA"/>
</dbReference>
<dbReference type="InterPro" id="IPR036291">
    <property type="entry name" value="NAD(P)-bd_dom_sf"/>
</dbReference>
<dbReference type="Proteomes" id="UP000070376">
    <property type="component" value="Unassembled WGS sequence"/>
</dbReference>
<feature type="region of interest" description="Disordered" evidence="1">
    <location>
        <begin position="1"/>
        <end position="22"/>
    </location>
</feature>
<reference evidence="3" key="1">
    <citation type="submission" date="2016-01" db="EMBL/GenBank/DDBJ databases">
        <authorList>
            <person name="Mitreva M."/>
            <person name="Pepin K.H."/>
            <person name="Mihindukulasuriya K.A."/>
            <person name="Fulton R."/>
            <person name="Fronick C."/>
            <person name="O'Laughlin M."/>
            <person name="Miner T."/>
            <person name="Herter B."/>
            <person name="Rosa B.A."/>
            <person name="Cordes M."/>
            <person name="Tomlinson C."/>
            <person name="Wollam A."/>
            <person name="Palsikar V.B."/>
            <person name="Mardis E.R."/>
            <person name="Wilson R.K."/>
        </authorList>
    </citation>
    <scope>NUCLEOTIDE SEQUENCE [LARGE SCALE GENOMIC DNA]</scope>
    <source>
        <strain evidence="3">GED7749B</strain>
    </source>
</reference>
<organism evidence="2 3">
    <name type="scientific">Heyndrickxia coagulans</name>
    <name type="common">Weizmannia coagulans</name>
    <dbReference type="NCBI Taxonomy" id="1398"/>
    <lineage>
        <taxon>Bacteria</taxon>
        <taxon>Bacillati</taxon>
        <taxon>Bacillota</taxon>
        <taxon>Bacilli</taxon>
        <taxon>Bacillales</taxon>
        <taxon>Bacillaceae</taxon>
        <taxon>Heyndrickxia</taxon>
    </lineage>
</organism>
<dbReference type="AlphaFoldDB" id="A0A150KB36"/>
<accession>A0A150KB36</accession>
<dbReference type="SUPFAM" id="SSF51735">
    <property type="entry name" value="NAD(P)-binding Rossmann-fold domains"/>
    <property type="match status" value="1"/>
</dbReference>
<dbReference type="PATRIC" id="fig|1398.22.peg.2853"/>
<feature type="compositionally biased region" description="Basic and acidic residues" evidence="1">
    <location>
        <begin position="1"/>
        <end position="14"/>
    </location>
</feature>
<comment type="caution">
    <text evidence="2">The sequence shown here is derived from an EMBL/GenBank/DDBJ whole genome shotgun (WGS) entry which is preliminary data.</text>
</comment>
<name>A0A150KB36_HEYCO</name>
<evidence type="ECO:0000313" key="3">
    <source>
        <dbReference type="Proteomes" id="UP000070376"/>
    </source>
</evidence>
<gene>
    <name evidence="2" type="ORF">HMPREF3213_02847</name>
</gene>